<dbReference type="Proteomes" id="UP000823388">
    <property type="component" value="Chromosome 4K"/>
</dbReference>
<organism evidence="4 5">
    <name type="scientific">Panicum virgatum</name>
    <name type="common">Blackwell switchgrass</name>
    <dbReference type="NCBI Taxonomy" id="38727"/>
    <lineage>
        <taxon>Eukaryota</taxon>
        <taxon>Viridiplantae</taxon>
        <taxon>Streptophyta</taxon>
        <taxon>Embryophyta</taxon>
        <taxon>Tracheophyta</taxon>
        <taxon>Spermatophyta</taxon>
        <taxon>Magnoliopsida</taxon>
        <taxon>Liliopsida</taxon>
        <taxon>Poales</taxon>
        <taxon>Poaceae</taxon>
        <taxon>PACMAD clade</taxon>
        <taxon>Panicoideae</taxon>
        <taxon>Panicodae</taxon>
        <taxon>Paniceae</taxon>
        <taxon>Panicinae</taxon>
        <taxon>Panicum</taxon>
        <taxon>Panicum sect. Hiantes</taxon>
    </lineage>
</organism>
<dbReference type="PANTHER" id="PTHR26379:SF314">
    <property type="entry name" value="OS06G0668300 PROTEIN"/>
    <property type="match status" value="1"/>
</dbReference>
<evidence type="ECO:0000313" key="5">
    <source>
        <dbReference type="Proteomes" id="UP000823388"/>
    </source>
</evidence>
<dbReference type="SMART" id="SM00225">
    <property type="entry name" value="BTB"/>
    <property type="match status" value="1"/>
</dbReference>
<dbReference type="CDD" id="cd00121">
    <property type="entry name" value="MATH"/>
    <property type="match status" value="1"/>
</dbReference>
<dbReference type="Pfam" id="PF24570">
    <property type="entry name" value="BACK_BPM_SPOP"/>
    <property type="match status" value="1"/>
</dbReference>
<dbReference type="InterPro" id="IPR011333">
    <property type="entry name" value="SKP1/BTB/POZ_sf"/>
</dbReference>
<dbReference type="InterPro" id="IPR008974">
    <property type="entry name" value="TRAF-like"/>
</dbReference>
<evidence type="ECO:0000259" key="3">
    <source>
        <dbReference type="PROSITE" id="PS50097"/>
    </source>
</evidence>
<comment type="pathway">
    <text evidence="1">Protein modification; protein ubiquitination.</text>
</comment>
<dbReference type="Gene3D" id="1.25.40.420">
    <property type="match status" value="1"/>
</dbReference>
<proteinExistence type="inferred from homology"/>
<dbReference type="Pfam" id="PF00651">
    <property type="entry name" value="BTB"/>
    <property type="match status" value="1"/>
</dbReference>
<feature type="domain" description="BTB" evidence="3">
    <location>
        <begin position="192"/>
        <end position="243"/>
    </location>
</feature>
<gene>
    <name evidence="4" type="ORF">PVAP13_4KG359952</name>
</gene>
<comment type="caution">
    <text evidence="4">The sequence shown here is derived from an EMBL/GenBank/DDBJ whole genome shotgun (WGS) entry which is preliminary data.</text>
</comment>
<dbReference type="GO" id="GO:0016567">
    <property type="term" value="P:protein ubiquitination"/>
    <property type="evidence" value="ECO:0007669"/>
    <property type="project" value="InterPro"/>
</dbReference>
<dbReference type="Pfam" id="PF22486">
    <property type="entry name" value="MATH_2"/>
    <property type="match status" value="1"/>
</dbReference>
<name>A0A8T0TUV9_PANVG</name>
<sequence>MAMLASSMDLTGAARSVQLFKIGGFAATKEKPGYTASAACAVGGLDWRIEFHPKASNPNRSYSSDDWIKFSLRLISSGASGVAASFSCRLLDPSSPGSSHGLEEMTVSSLFYANKSLDVHLIQRSDLQGSNSNRRYVKDDCIYVQCAINVLLGEPKDAAAAGVAAAPNAVASVPSSDLHQQFGELLRSEKGTDITFLVAGEPVAAHRSVLAARSPVFMAEFFGDMKEKAAEVFRAMLHFVYTDTAPELDQEGEQATLMAQHLLEAADRVDTVATTLALAEQHGCSELKSRCMKFILATPENLQAVAATEGYKHLEACCPSVLTELLKLIMVKGNK</sequence>
<evidence type="ECO:0000256" key="1">
    <source>
        <dbReference type="ARBA" id="ARBA00004906"/>
    </source>
</evidence>
<dbReference type="AlphaFoldDB" id="A0A8T0TUV9"/>
<dbReference type="PROSITE" id="PS50097">
    <property type="entry name" value="BTB"/>
    <property type="match status" value="1"/>
</dbReference>
<reference evidence="4" key="1">
    <citation type="submission" date="2020-05" db="EMBL/GenBank/DDBJ databases">
        <title>WGS assembly of Panicum virgatum.</title>
        <authorList>
            <person name="Lovell J.T."/>
            <person name="Jenkins J."/>
            <person name="Shu S."/>
            <person name="Juenger T.E."/>
            <person name="Schmutz J."/>
        </authorList>
    </citation>
    <scope>NUCLEOTIDE SEQUENCE</scope>
    <source>
        <strain evidence="4">AP13</strain>
    </source>
</reference>
<dbReference type="EMBL" id="CM029043">
    <property type="protein sequence ID" value="KAG2613568.1"/>
    <property type="molecule type" value="Genomic_DNA"/>
</dbReference>
<dbReference type="PANTHER" id="PTHR26379">
    <property type="entry name" value="BTB/POZ AND MATH DOMAIN-CONTAINING PROTEIN 1"/>
    <property type="match status" value="1"/>
</dbReference>
<evidence type="ECO:0000313" key="4">
    <source>
        <dbReference type="EMBL" id="KAG2613568.1"/>
    </source>
</evidence>
<keyword evidence="5" id="KW-1185">Reference proteome</keyword>
<accession>A0A8T0TUV9</accession>
<protein>
    <recommendedName>
        <fullName evidence="3">BTB domain-containing protein</fullName>
    </recommendedName>
</protein>
<dbReference type="InterPro" id="IPR045005">
    <property type="entry name" value="BPM1-6"/>
</dbReference>
<dbReference type="SUPFAM" id="SSF54695">
    <property type="entry name" value="POZ domain"/>
    <property type="match status" value="1"/>
</dbReference>
<comment type="similarity">
    <text evidence="2">Belongs to the Tdpoz family.</text>
</comment>
<dbReference type="Gene3D" id="3.30.710.10">
    <property type="entry name" value="Potassium Channel Kv1.1, Chain A"/>
    <property type="match status" value="1"/>
</dbReference>
<dbReference type="InterPro" id="IPR000210">
    <property type="entry name" value="BTB/POZ_dom"/>
</dbReference>
<dbReference type="SUPFAM" id="SSF49599">
    <property type="entry name" value="TRAF domain-like"/>
    <property type="match status" value="1"/>
</dbReference>
<evidence type="ECO:0000256" key="2">
    <source>
        <dbReference type="ARBA" id="ARBA00010846"/>
    </source>
</evidence>
<dbReference type="InterPro" id="IPR002083">
    <property type="entry name" value="MATH/TRAF_dom"/>
</dbReference>
<dbReference type="Gene3D" id="2.60.210.10">
    <property type="entry name" value="Apoptosis, Tumor Necrosis Factor Receptor Associated Protein 2, Chain A"/>
    <property type="match status" value="1"/>
</dbReference>
<dbReference type="InterPro" id="IPR056423">
    <property type="entry name" value="BACK_BPM_SPOP"/>
</dbReference>